<evidence type="ECO:0000313" key="2">
    <source>
        <dbReference type="EMBL" id="OBA21530.1"/>
    </source>
</evidence>
<accession>A0A1A0HC20</accession>
<dbReference type="Proteomes" id="UP000092555">
    <property type="component" value="Unassembled WGS sequence"/>
</dbReference>
<evidence type="ECO:0000313" key="3">
    <source>
        <dbReference type="Proteomes" id="UP000092555"/>
    </source>
</evidence>
<reference evidence="2 3" key="1">
    <citation type="submission" date="2016-05" db="EMBL/GenBank/DDBJ databases">
        <title>Comparative genomics of biotechnologically important yeasts.</title>
        <authorList>
            <consortium name="DOE Joint Genome Institute"/>
            <person name="Riley R."/>
            <person name="Haridas S."/>
            <person name="Wolfe K.H."/>
            <person name="Lopes M.R."/>
            <person name="Hittinger C.T."/>
            <person name="Goker M."/>
            <person name="Salamov A."/>
            <person name="Wisecaver J."/>
            <person name="Long T.M."/>
            <person name="Aerts A.L."/>
            <person name="Barry K."/>
            <person name="Choi C."/>
            <person name="Clum A."/>
            <person name="Coughlan A.Y."/>
            <person name="Deshpande S."/>
            <person name="Douglass A.P."/>
            <person name="Hanson S.J."/>
            <person name="Klenk H.-P."/>
            <person name="LaButti K."/>
            <person name="Lapidus A."/>
            <person name="Lindquist E."/>
            <person name="Lipzen A."/>
            <person name="Meier-kolthoff J.P."/>
            <person name="Ohm R.A."/>
            <person name="Otillar R.P."/>
            <person name="Pangilinan J."/>
            <person name="Peng Y."/>
            <person name="Rokas A."/>
            <person name="Rosa C.A."/>
            <person name="Scheuner C."/>
            <person name="Sibirny A.A."/>
            <person name="Slot J.C."/>
            <person name="Stielow J.B."/>
            <person name="Sun H."/>
            <person name="Kurtzman C.P."/>
            <person name="Blackwell M."/>
            <person name="Grigoriev I.V."/>
            <person name="Jeffries T.W."/>
        </authorList>
    </citation>
    <scope>NUCLEOTIDE SEQUENCE [LARGE SCALE GENOMIC DNA]</scope>
    <source>
        <strain evidence="2 3">NRRL YB-4993</strain>
    </source>
</reference>
<feature type="signal peptide" evidence="1">
    <location>
        <begin position="1"/>
        <end position="19"/>
    </location>
</feature>
<evidence type="ECO:0008006" key="4">
    <source>
        <dbReference type="Google" id="ProtNLM"/>
    </source>
</evidence>
<dbReference type="RefSeq" id="XP_018712040.1">
    <property type="nucleotide sequence ID" value="XM_018854807.1"/>
</dbReference>
<dbReference type="EMBL" id="LXTC01000003">
    <property type="protein sequence ID" value="OBA21530.1"/>
    <property type="molecule type" value="Genomic_DNA"/>
</dbReference>
<evidence type="ECO:0000256" key="1">
    <source>
        <dbReference type="SAM" id="SignalP"/>
    </source>
</evidence>
<dbReference type="AlphaFoldDB" id="A0A1A0HC20"/>
<organism evidence="2 3">
    <name type="scientific">Metschnikowia bicuspidata var. bicuspidata NRRL YB-4993</name>
    <dbReference type="NCBI Taxonomy" id="869754"/>
    <lineage>
        <taxon>Eukaryota</taxon>
        <taxon>Fungi</taxon>
        <taxon>Dikarya</taxon>
        <taxon>Ascomycota</taxon>
        <taxon>Saccharomycotina</taxon>
        <taxon>Pichiomycetes</taxon>
        <taxon>Metschnikowiaceae</taxon>
        <taxon>Metschnikowia</taxon>
    </lineage>
</organism>
<keyword evidence="1" id="KW-0732">Signal</keyword>
<feature type="chain" id="PRO_5008291731" description="Secreted protein" evidence="1">
    <location>
        <begin position="20"/>
        <end position="91"/>
    </location>
</feature>
<proteinExistence type="predicted"/>
<name>A0A1A0HC20_9ASCO</name>
<protein>
    <recommendedName>
        <fullName evidence="4">Secreted protein</fullName>
    </recommendedName>
</protein>
<gene>
    <name evidence="2" type="ORF">METBIDRAFT_187366</name>
</gene>
<dbReference type="GeneID" id="30027783"/>
<comment type="caution">
    <text evidence="2">The sequence shown here is derived from an EMBL/GenBank/DDBJ whole genome shotgun (WGS) entry which is preliminary data.</text>
</comment>
<sequence length="91" mass="10346">MDATARLWVFCCFCSTCSGAAPSQIPARFSAAKHGSTHLWNYWFHPPLKKFKLLGPLLKKLKLLGPLLKKLKLLVPLLKKDQYQFHPPLNS</sequence>
<keyword evidence="3" id="KW-1185">Reference proteome</keyword>